<reference evidence="3 4" key="1">
    <citation type="journal article" date="2008" name="Nature">
        <title>The genome of the model beetle and pest Tribolium castaneum.</title>
        <authorList>
            <consortium name="Tribolium Genome Sequencing Consortium"/>
            <person name="Richards S."/>
            <person name="Gibbs R.A."/>
            <person name="Weinstock G.M."/>
            <person name="Brown S.J."/>
            <person name="Denell R."/>
            <person name="Beeman R.W."/>
            <person name="Gibbs R."/>
            <person name="Beeman R.W."/>
            <person name="Brown S.J."/>
            <person name="Bucher G."/>
            <person name="Friedrich M."/>
            <person name="Grimmelikhuijzen C.J."/>
            <person name="Klingler M."/>
            <person name="Lorenzen M."/>
            <person name="Richards S."/>
            <person name="Roth S."/>
            <person name="Schroder R."/>
            <person name="Tautz D."/>
            <person name="Zdobnov E.M."/>
            <person name="Muzny D."/>
            <person name="Gibbs R.A."/>
            <person name="Weinstock G.M."/>
            <person name="Attaway T."/>
            <person name="Bell S."/>
            <person name="Buhay C.J."/>
            <person name="Chandrabose M.N."/>
            <person name="Chavez D."/>
            <person name="Clerk-Blankenburg K.P."/>
            <person name="Cree A."/>
            <person name="Dao M."/>
            <person name="Davis C."/>
            <person name="Chacko J."/>
            <person name="Dinh H."/>
            <person name="Dugan-Rocha S."/>
            <person name="Fowler G."/>
            <person name="Garner T.T."/>
            <person name="Garnes J."/>
            <person name="Gnirke A."/>
            <person name="Hawes A."/>
            <person name="Hernandez J."/>
            <person name="Hines S."/>
            <person name="Holder M."/>
            <person name="Hume J."/>
            <person name="Jhangiani S.N."/>
            <person name="Joshi V."/>
            <person name="Khan Z.M."/>
            <person name="Jackson L."/>
            <person name="Kovar C."/>
            <person name="Kowis A."/>
            <person name="Lee S."/>
            <person name="Lewis L.R."/>
            <person name="Margolis J."/>
            <person name="Morgan M."/>
            <person name="Nazareth L.V."/>
            <person name="Nguyen N."/>
            <person name="Okwuonu G."/>
            <person name="Parker D."/>
            <person name="Richards S."/>
            <person name="Ruiz S.J."/>
            <person name="Santibanez J."/>
            <person name="Savard J."/>
            <person name="Scherer S.E."/>
            <person name="Schneider B."/>
            <person name="Sodergren E."/>
            <person name="Tautz D."/>
            <person name="Vattahil S."/>
            <person name="Villasana D."/>
            <person name="White C.S."/>
            <person name="Wright R."/>
            <person name="Park Y."/>
            <person name="Beeman R.W."/>
            <person name="Lord J."/>
            <person name="Oppert B."/>
            <person name="Lorenzen M."/>
            <person name="Brown S."/>
            <person name="Wang L."/>
            <person name="Savard J."/>
            <person name="Tautz D."/>
            <person name="Richards S."/>
            <person name="Weinstock G."/>
            <person name="Gibbs R.A."/>
            <person name="Liu Y."/>
            <person name="Worley K."/>
            <person name="Weinstock G."/>
            <person name="Elsik C.G."/>
            <person name="Reese J.T."/>
            <person name="Elhaik E."/>
            <person name="Landan G."/>
            <person name="Graur D."/>
            <person name="Arensburger P."/>
            <person name="Atkinson P."/>
            <person name="Beeman R.W."/>
            <person name="Beidler J."/>
            <person name="Brown S.J."/>
            <person name="Demuth J.P."/>
            <person name="Drury D.W."/>
            <person name="Du Y.Z."/>
            <person name="Fujiwara H."/>
            <person name="Lorenzen M."/>
            <person name="Maselli V."/>
            <person name="Osanai M."/>
            <person name="Park Y."/>
            <person name="Robertson H.M."/>
            <person name="Tu Z."/>
            <person name="Wang J.J."/>
            <person name="Wang S."/>
            <person name="Richards S."/>
            <person name="Song H."/>
            <person name="Zhang L."/>
            <person name="Sodergren E."/>
            <person name="Werner D."/>
            <person name="Stanke M."/>
            <person name="Morgenstern B."/>
            <person name="Solovyev V."/>
            <person name="Kosarev P."/>
            <person name="Brown G."/>
            <person name="Chen H.C."/>
            <person name="Ermolaeva O."/>
            <person name="Hlavina W."/>
            <person name="Kapustin Y."/>
            <person name="Kiryutin B."/>
            <person name="Kitts P."/>
            <person name="Maglott D."/>
            <person name="Pruitt K."/>
            <person name="Sapojnikov V."/>
            <person name="Souvorov A."/>
            <person name="Mackey A.J."/>
            <person name="Waterhouse R.M."/>
            <person name="Wyder S."/>
            <person name="Zdobnov E.M."/>
            <person name="Zdobnov E.M."/>
            <person name="Wyder S."/>
            <person name="Kriventseva E.V."/>
            <person name="Kadowaki T."/>
            <person name="Bork P."/>
            <person name="Aranda M."/>
            <person name="Bao R."/>
            <person name="Beermann A."/>
            <person name="Berns N."/>
            <person name="Bolognesi R."/>
            <person name="Bonneton F."/>
            <person name="Bopp D."/>
            <person name="Brown S.J."/>
            <person name="Bucher G."/>
            <person name="Butts T."/>
            <person name="Chaumot A."/>
            <person name="Denell R.E."/>
            <person name="Ferrier D.E."/>
            <person name="Friedrich M."/>
            <person name="Gordon C.M."/>
            <person name="Jindra M."/>
            <person name="Klingler M."/>
            <person name="Lan Q."/>
            <person name="Lattorff H.M."/>
            <person name="Laudet V."/>
            <person name="von Levetsow C."/>
            <person name="Liu Z."/>
            <person name="Lutz R."/>
            <person name="Lynch J.A."/>
            <person name="da Fonseca R.N."/>
            <person name="Posnien N."/>
            <person name="Reuter R."/>
            <person name="Roth S."/>
            <person name="Savard J."/>
            <person name="Schinko J.B."/>
            <person name="Schmitt C."/>
            <person name="Schoppmeier M."/>
            <person name="Schroder R."/>
            <person name="Shippy T.D."/>
            <person name="Simonnet F."/>
            <person name="Marques-Souza H."/>
            <person name="Tautz D."/>
            <person name="Tomoyasu Y."/>
            <person name="Trauner J."/>
            <person name="Van der Zee M."/>
            <person name="Vervoort M."/>
            <person name="Wittkopp N."/>
            <person name="Wimmer E.A."/>
            <person name="Yang X."/>
            <person name="Jones A.K."/>
            <person name="Sattelle D.B."/>
            <person name="Ebert P.R."/>
            <person name="Nelson D."/>
            <person name="Scott J.G."/>
            <person name="Beeman R.W."/>
            <person name="Muthukrishnan S."/>
            <person name="Kramer K.J."/>
            <person name="Arakane Y."/>
            <person name="Beeman R.W."/>
            <person name="Zhu Q."/>
            <person name="Hogenkamp D."/>
            <person name="Dixit R."/>
            <person name="Oppert B."/>
            <person name="Jiang H."/>
            <person name="Zou Z."/>
            <person name="Marshall J."/>
            <person name="Elpidina E."/>
            <person name="Vinokurov K."/>
            <person name="Oppert C."/>
            <person name="Zou Z."/>
            <person name="Evans J."/>
            <person name="Lu Z."/>
            <person name="Zhao P."/>
            <person name="Sumathipala N."/>
            <person name="Altincicek B."/>
            <person name="Vilcinskas A."/>
            <person name="Williams M."/>
            <person name="Hultmark D."/>
            <person name="Hetru C."/>
            <person name="Jiang H."/>
            <person name="Grimmelikhuijzen C.J."/>
            <person name="Hauser F."/>
            <person name="Cazzamali G."/>
            <person name="Williamson M."/>
            <person name="Park Y."/>
            <person name="Li B."/>
            <person name="Tanaka Y."/>
            <person name="Predel R."/>
            <person name="Neupert S."/>
            <person name="Schachtner J."/>
            <person name="Verleyen P."/>
            <person name="Raible F."/>
            <person name="Bork P."/>
            <person name="Friedrich M."/>
            <person name="Walden K.K."/>
            <person name="Robertson H.M."/>
            <person name="Angeli S."/>
            <person name="Foret S."/>
            <person name="Bucher G."/>
            <person name="Schuetz S."/>
            <person name="Maleszka R."/>
            <person name="Wimmer E.A."/>
            <person name="Beeman R.W."/>
            <person name="Lorenzen M."/>
            <person name="Tomoyasu Y."/>
            <person name="Miller S.C."/>
            <person name="Grossmann D."/>
            <person name="Bucher G."/>
        </authorList>
    </citation>
    <scope>NUCLEOTIDE SEQUENCE [LARGE SCALE GENOMIC DNA]</scope>
    <source>
        <strain evidence="3 4">Georgia GA2</strain>
    </source>
</reference>
<evidence type="ECO:0000313" key="4">
    <source>
        <dbReference type="Proteomes" id="UP000007266"/>
    </source>
</evidence>
<protein>
    <submittedName>
        <fullName evidence="3">Uncharacterized protein</fullName>
    </submittedName>
</protein>
<feature type="region of interest" description="Disordered" evidence="2">
    <location>
        <begin position="314"/>
        <end position="340"/>
    </location>
</feature>
<evidence type="ECO:0000256" key="2">
    <source>
        <dbReference type="SAM" id="MobiDB-lite"/>
    </source>
</evidence>
<name>D6WYB1_TRICA</name>
<evidence type="ECO:0000256" key="1">
    <source>
        <dbReference type="SAM" id="Coils"/>
    </source>
</evidence>
<dbReference type="AlphaFoldDB" id="D6WYB1"/>
<reference evidence="3 4" key="2">
    <citation type="journal article" date="2010" name="Nucleic Acids Res.">
        <title>BeetleBase in 2010: revisions to provide comprehensive genomic information for Tribolium castaneum.</title>
        <authorList>
            <person name="Kim H.S."/>
            <person name="Murphy T."/>
            <person name="Xia J."/>
            <person name="Caragea D."/>
            <person name="Park Y."/>
            <person name="Beeman R.W."/>
            <person name="Lorenzen M.D."/>
            <person name="Butcher S."/>
            <person name="Manak J.R."/>
            <person name="Brown S.J."/>
        </authorList>
    </citation>
    <scope>GENOME REANNOTATION</scope>
    <source>
        <strain evidence="3 4">Georgia GA2</strain>
    </source>
</reference>
<keyword evidence="1" id="KW-0175">Coiled coil</keyword>
<proteinExistence type="predicted"/>
<dbReference type="EMBL" id="KQ971356">
    <property type="protein sequence ID" value="EFA09127.1"/>
    <property type="molecule type" value="Genomic_DNA"/>
</dbReference>
<accession>D6WYB1</accession>
<sequence>MPSYETQLRIFNNTFTDIKSTSVSGTDNYDWDGGSRPDYNFVGVYIKAKSAVQRRAEVNRWAKNCPFTMTLCFQDRTIDTFRLNQKAAIGKANIDLRLLRVSHKIIWRRTDKKTLEIEIQNTEQQLQEQVAEKLKKEGEASAKQKQYEAALKKLDEALKLTHKASTIAECKNQQGDILMAQAWDLELKENAALAEKKFKEAKEKFSQAGNQEKVGLVNLKLDGNKLFNEANELEAKAFELVKNAKTGEQLNSAQDMYREVLAKYEEAKKKFDEGAKRDKVNFGESATFVKSQIDEVQKVINDIEKAELNLNMNEVHVNDEEKKTEGEEEVNKDLHEERDG</sequence>
<organism evidence="3 4">
    <name type="scientific">Tribolium castaneum</name>
    <name type="common">Red flour beetle</name>
    <dbReference type="NCBI Taxonomy" id="7070"/>
    <lineage>
        <taxon>Eukaryota</taxon>
        <taxon>Metazoa</taxon>
        <taxon>Ecdysozoa</taxon>
        <taxon>Arthropoda</taxon>
        <taxon>Hexapoda</taxon>
        <taxon>Insecta</taxon>
        <taxon>Pterygota</taxon>
        <taxon>Neoptera</taxon>
        <taxon>Endopterygota</taxon>
        <taxon>Coleoptera</taxon>
        <taxon>Polyphaga</taxon>
        <taxon>Cucujiformia</taxon>
        <taxon>Tenebrionidae</taxon>
        <taxon>Tenebrionidae incertae sedis</taxon>
        <taxon>Tribolium</taxon>
    </lineage>
</organism>
<evidence type="ECO:0000313" key="3">
    <source>
        <dbReference type="EMBL" id="EFA09127.1"/>
    </source>
</evidence>
<gene>
    <name evidence="3" type="primary">AUGUSTUS-3.0.2_15988</name>
    <name evidence="3" type="ORF">TcasGA2_TC015988</name>
</gene>
<keyword evidence="4" id="KW-1185">Reference proteome</keyword>
<feature type="compositionally biased region" description="Basic and acidic residues" evidence="2">
    <location>
        <begin position="316"/>
        <end position="340"/>
    </location>
</feature>
<dbReference type="Proteomes" id="UP000007266">
    <property type="component" value="Linkage group 8"/>
</dbReference>
<dbReference type="HOGENOM" id="CLU_817185_0_0_1"/>
<feature type="coiled-coil region" evidence="1">
    <location>
        <begin position="112"/>
        <end position="139"/>
    </location>
</feature>
<dbReference type="PhylomeDB" id="D6WYB1"/>
<dbReference type="InParanoid" id="D6WYB1"/>